<name>A0ABM7KBM5_9MYCO</name>
<gene>
    <name evidence="1" type="ORF">MPRI_37970</name>
</gene>
<evidence type="ECO:0008006" key="3">
    <source>
        <dbReference type="Google" id="ProtNLM"/>
    </source>
</evidence>
<protein>
    <recommendedName>
        <fullName evidence="3">Secreted protein</fullName>
    </recommendedName>
</protein>
<reference evidence="1 2" key="1">
    <citation type="journal article" date="2019" name="Emerg. Microbes Infect.">
        <title>Comprehensive subspecies identification of 175 nontuberculous mycobacteria species based on 7547 genomic profiles.</title>
        <authorList>
            <person name="Matsumoto Y."/>
            <person name="Kinjo T."/>
            <person name="Motooka D."/>
            <person name="Nabeya D."/>
            <person name="Jung N."/>
            <person name="Uechi K."/>
            <person name="Horii T."/>
            <person name="Iida T."/>
            <person name="Fujita J."/>
            <person name="Nakamura S."/>
        </authorList>
    </citation>
    <scope>NUCLEOTIDE SEQUENCE [LARGE SCALE GENOMIC DNA]</scope>
    <source>
        <strain evidence="1 2">JCM 30622</strain>
    </source>
</reference>
<evidence type="ECO:0000313" key="1">
    <source>
        <dbReference type="EMBL" id="BBY71610.1"/>
    </source>
</evidence>
<sequence>MYWSSFGVMLQAAAACGADNSAPPSIDVATTAPAAPNASICPHERVRLMVIFRTPSRRYLLIHLSHTNGYTDREHDKRREYKQWMNKEG</sequence>
<keyword evidence="2" id="KW-1185">Reference proteome</keyword>
<evidence type="ECO:0000313" key="2">
    <source>
        <dbReference type="Proteomes" id="UP000466578"/>
    </source>
</evidence>
<accession>A0ABM7KBM5</accession>
<organism evidence="1 2">
    <name type="scientific">Mycobacterium paraintracellulare</name>
    <dbReference type="NCBI Taxonomy" id="1138383"/>
    <lineage>
        <taxon>Bacteria</taxon>
        <taxon>Bacillati</taxon>
        <taxon>Actinomycetota</taxon>
        <taxon>Actinomycetes</taxon>
        <taxon>Mycobacteriales</taxon>
        <taxon>Mycobacteriaceae</taxon>
        <taxon>Mycobacterium</taxon>
        <taxon>Mycobacterium avium complex (MAC)</taxon>
    </lineage>
</organism>
<proteinExistence type="predicted"/>
<dbReference type="EMBL" id="AP022597">
    <property type="protein sequence ID" value="BBY71610.1"/>
    <property type="molecule type" value="Genomic_DNA"/>
</dbReference>
<dbReference type="Proteomes" id="UP000466578">
    <property type="component" value="Chromosome"/>
</dbReference>